<dbReference type="GeneID" id="36342965"/>
<reference evidence="1 2" key="1">
    <citation type="journal article" date="2013" name="Nat. Genet.">
        <title>The genome of the hydatid tapeworm Echinococcus granulosus.</title>
        <authorList>
            <person name="Zheng H."/>
            <person name="Zhang W."/>
            <person name="Zhang L."/>
            <person name="Zhang Z."/>
            <person name="Li J."/>
            <person name="Lu G."/>
            <person name="Zhu Y."/>
            <person name="Wang Y."/>
            <person name="Huang Y."/>
            <person name="Liu J."/>
            <person name="Kang H."/>
            <person name="Chen J."/>
            <person name="Wang L."/>
            <person name="Chen A."/>
            <person name="Yu S."/>
            <person name="Gao Z."/>
            <person name="Jin L."/>
            <person name="Gu W."/>
            <person name="Wang Z."/>
            <person name="Zhao L."/>
            <person name="Shi B."/>
            <person name="Wen H."/>
            <person name="Lin R."/>
            <person name="Jones M.K."/>
            <person name="Brejova B."/>
            <person name="Vinar T."/>
            <person name="Zhao G."/>
            <person name="McManus D.P."/>
            <person name="Chen Z."/>
            <person name="Zhou Y."/>
            <person name="Wang S."/>
        </authorList>
    </citation>
    <scope>NUCLEOTIDE SEQUENCE [LARGE SCALE GENOMIC DNA]</scope>
</reference>
<protein>
    <submittedName>
        <fullName evidence="1">Uncharacterized protein</fullName>
    </submittedName>
</protein>
<comment type="caution">
    <text evidence="1">The sequence shown here is derived from an EMBL/GenBank/DDBJ whole genome shotgun (WGS) entry which is preliminary data.</text>
</comment>
<evidence type="ECO:0000313" key="2">
    <source>
        <dbReference type="Proteomes" id="UP000019149"/>
    </source>
</evidence>
<dbReference type="EMBL" id="APAU02000073">
    <property type="protein sequence ID" value="EUB57888.1"/>
    <property type="molecule type" value="Genomic_DNA"/>
</dbReference>
<dbReference type="KEGG" id="egl:EGR_07250"/>
<name>W6U919_ECHGR</name>
<keyword evidence="2" id="KW-1185">Reference proteome</keyword>
<dbReference type="AlphaFoldDB" id="W6U919"/>
<dbReference type="CTD" id="36342965"/>
<dbReference type="Proteomes" id="UP000019149">
    <property type="component" value="Unassembled WGS sequence"/>
</dbReference>
<evidence type="ECO:0000313" key="1">
    <source>
        <dbReference type="EMBL" id="EUB57888.1"/>
    </source>
</evidence>
<sequence>MKLKETLKNLKIGAFKNLFAFRNLINEPEDCTKNKFLFLISKICSSTRKSHFGLNAFRINDASRIASGHISIEKVTTQSERNLTVIPVTAYFVVMVPSNDDCGWKLKASAQIFLSISGVVDDDATTYPLKGKLAPSIRSSMRSKAAPQWLDYLKIFQTQAGFHSVYAFYKIINI</sequence>
<dbReference type="RefSeq" id="XP_024349084.1">
    <property type="nucleotide sequence ID" value="XM_024496499.1"/>
</dbReference>
<organism evidence="1 2">
    <name type="scientific">Echinococcus granulosus</name>
    <name type="common">Hydatid tapeworm</name>
    <dbReference type="NCBI Taxonomy" id="6210"/>
    <lineage>
        <taxon>Eukaryota</taxon>
        <taxon>Metazoa</taxon>
        <taxon>Spiralia</taxon>
        <taxon>Lophotrochozoa</taxon>
        <taxon>Platyhelminthes</taxon>
        <taxon>Cestoda</taxon>
        <taxon>Eucestoda</taxon>
        <taxon>Cyclophyllidea</taxon>
        <taxon>Taeniidae</taxon>
        <taxon>Echinococcus</taxon>
        <taxon>Echinococcus granulosus group</taxon>
    </lineage>
</organism>
<gene>
    <name evidence="1" type="ORF">EGR_07250</name>
</gene>
<accession>W6U919</accession>
<proteinExistence type="predicted"/>